<name>A0A0U1M151_TALIS</name>
<reference evidence="2 3" key="1">
    <citation type="submission" date="2015-04" db="EMBL/GenBank/DDBJ databases">
        <authorList>
            <person name="Syromyatnikov M.Y."/>
            <person name="Popov V.N."/>
        </authorList>
    </citation>
    <scope>NUCLEOTIDE SEQUENCE [LARGE SCALE GENOMIC DNA]</scope>
    <source>
        <strain evidence="2">WF-38-12</strain>
    </source>
</reference>
<accession>A0A0U1M151</accession>
<feature type="compositionally biased region" description="Acidic residues" evidence="1">
    <location>
        <begin position="103"/>
        <end position="113"/>
    </location>
</feature>
<evidence type="ECO:0000313" key="3">
    <source>
        <dbReference type="Proteomes" id="UP000054383"/>
    </source>
</evidence>
<evidence type="ECO:0000313" key="2">
    <source>
        <dbReference type="EMBL" id="CRG88760.1"/>
    </source>
</evidence>
<evidence type="ECO:0000256" key="1">
    <source>
        <dbReference type="SAM" id="MobiDB-lite"/>
    </source>
</evidence>
<keyword evidence="3" id="KW-1185">Reference proteome</keyword>
<feature type="compositionally biased region" description="Polar residues" evidence="1">
    <location>
        <begin position="49"/>
        <end position="75"/>
    </location>
</feature>
<feature type="compositionally biased region" description="Low complexity" evidence="1">
    <location>
        <begin position="20"/>
        <end position="41"/>
    </location>
</feature>
<dbReference type="OMA" id="MFEPEKD"/>
<dbReference type="Proteomes" id="UP000054383">
    <property type="component" value="Unassembled WGS sequence"/>
</dbReference>
<dbReference type="OrthoDB" id="4188844at2759"/>
<organism evidence="2 3">
    <name type="scientific">Talaromyces islandicus</name>
    <name type="common">Penicillium islandicum</name>
    <dbReference type="NCBI Taxonomy" id="28573"/>
    <lineage>
        <taxon>Eukaryota</taxon>
        <taxon>Fungi</taxon>
        <taxon>Dikarya</taxon>
        <taxon>Ascomycota</taxon>
        <taxon>Pezizomycotina</taxon>
        <taxon>Eurotiomycetes</taxon>
        <taxon>Eurotiomycetidae</taxon>
        <taxon>Eurotiales</taxon>
        <taxon>Trichocomaceae</taxon>
        <taxon>Talaromyces</taxon>
        <taxon>Talaromyces sect. Islandici</taxon>
    </lineage>
</organism>
<dbReference type="AlphaFoldDB" id="A0A0U1M151"/>
<protein>
    <submittedName>
        <fullName evidence="2">Uncharacterized protein</fullName>
    </submittedName>
</protein>
<proteinExistence type="predicted"/>
<sequence length="196" mass="20646">MPPTRRNLFQSHLGRRPTPSAASTSASDSNSSNNNSAASTSVPNDALSDGSQSAAIPSTTSSRETSVLMSTSVDNSGGDIIARDKNGNFQLDIPVLPPLPPNEEADEETMDGIEEGRPSGGSGSSGANASGVDSEIGGRDKEKFEANLIEMVQRSRGRHLSSEPEILGLIQQSLRAKVASLDEDNWMFEVEDDSLA</sequence>
<feature type="region of interest" description="Disordered" evidence="1">
    <location>
        <begin position="1"/>
        <end position="140"/>
    </location>
</feature>
<dbReference type="STRING" id="28573.A0A0U1M151"/>
<dbReference type="EMBL" id="CVMT01000005">
    <property type="protein sequence ID" value="CRG88760.1"/>
    <property type="molecule type" value="Genomic_DNA"/>
</dbReference>
<gene>
    <name evidence="2" type="ORF">PISL3812_05794</name>
</gene>